<organism evidence="3 4">
    <name type="scientific">Reticulibacter mediterranei</name>
    <dbReference type="NCBI Taxonomy" id="2778369"/>
    <lineage>
        <taxon>Bacteria</taxon>
        <taxon>Bacillati</taxon>
        <taxon>Chloroflexota</taxon>
        <taxon>Ktedonobacteria</taxon>
        <taxon>Ktedonobacterales</taxon>
        <taxon>Reticulibacteraceae</taxon>
        <taxon>Reticulibacter</taxon>
    </lineage>
</organism>
<keyword evidence="4" id="KW-1185">Reference proteome</keyword>
<dbReference type="AlphaFoldDB" id="A0A8J3N116"/>
<keyword evidence="2" id="KW-0732">Signal</keyword>
<evidence type="ECO:0000256" key="1">
    <source>
        <dbReference type="SAM" id="MobiDB-lite"/>
    </source>
</evidence>
<feature type="chain" id="PRO_5035260903" description="EfeO-type cupredoxin-like domain-containing protein" evidence="2">
    <location>
        <begin position="30"/>
        <end position="145"/>
    </location>
</feature>
<accession>A0A8J3N116</accession>
<feature type="compositionally biased region" description="Low complexity" evidence="1">
    <location>
        <begin position="39"/>
        <end position="58"/>
    </location>
</feature>
<dbReference type="Gene3D" id="2.60.40.420">
    <property type="entry name" value="Cupredoxins - blue copper proteins"/>
    <property type="match status" value="1"/>
</dbReference>
<proteinExistence type="predicted"/>
<feature type="signal peptide" evidence="2">
    <location>
        <begin position="1"/>
        <end position="29"/>
    </location>
</feature>
<dbReference type="EMBL" id="BNJK01000001">
    <property type="protein sequence ID" value="GHO91825.1"/>
    <property type="molecule type" value="Genomic_DNA"/>
</dbReference>
<evidence type="ECO:0000256" key="2">
    <source>
        <dbReference type="SAM" id="SignalP"/>
    </source>
</evidence>
<evidence type="ECO:0000313" key="3">
    <source>
        <dbReference type="EMBL" id="GHO91825.1"/>
    </source>
</evidence>
<evidence type="ECO:0000313" key="4">
    <source>
        <dbReference type="Proteomes" id="UP000597444"/>
    </source>
</evidence>
<dbReference type="SUPFAM" id="SSF49503">
    <property type="entry name" value="Cupredoxins"/>
    <property type="match status" value="1"/>
</dbReference>
<reference evidence="3" key="1">
    <citation type="submission" date="2020-10" db="EMBL/GenBank/DDBJ databases">
        <title>Taxonomic study of unclassified bacteria belonging to the class Ktedonobacteria.</title>
        <authorList>
            <person name="Yabe S."/>
            <person name="Wang C.M."/>
            <person name="Zheng Y."/>
            <person name="Sakai Y."/>
            <person name="Cavaletti L."/>
            <person name="Monciardini P."/>
            <person name="Donadio S."/>
        </authorList>
    </citation>
    <scope>NUCLEOTIDE SEQUENCE</scope>
    <source>
        <strain evidence="3">ID150040</strain>
    </source>
</reference>
<dbReference type="Proteomes" id="UP000597444">
    <property type="component" value="Unassembled WGS sequence"/>
</dbReference>
<protein>
    <recommendedName>
        <fullName evidence="5">EfeO-type cupredoxin-like domain-containing protein</fullName>
    </recommendedName>
</protein>
<name>A0A8J3N116_9CHLR</name>
<sequence>MVKRLYARTRRSAYLMAFACLMLIVFALAACGGDTTSASTTASSGTSSNSSNPAPAATVNIKETKDSAGKDVYSCDPQTISIKVGDTVSFTNQSDEIQDFDQGDAQKAGVDFKMNLNQSTTATFKTAGTFTIKSEKGAIITVTVQ</sequence>
<evidence type="ECO:0008006" key="5">
    <source>
        <dbReference type="Google" id="ProtNLM"/>
    </source>
</evidence>
<feature type="region of interest" description="Disordered" evidence="1">
    <location>
        <begin position="39"/>
        <end position="63"/>
    </location>
</feature>
<gene>
    <name evidence="3" type="ORF">KSF_018730</name>
</gene>
<comment type="caution">
    <text evidence="3">The sequence shown here is derived from an EMBL/GenBank/DDBJ whole genome shotgun (WGS) entry which is preliminary data.</text>
</comment>
<dbReference type="InterPro" id="IPR008972">
    <property type="entry name" value="Cupredoxin"/>
</dbReference>
<dbReference type="PROSITE" id="PS51257">
    <property type="entry name" value="PROKAR_LIPOPROTEIN"/>
    <property type="match status" value="1"/>
</dbReference>